<evidence type="ECO:0000313" key="2">
    <source>
        <dbReference type="Proteomes" id="UP001138997"/>
    </source>
</evidence>
<name>A0A9X1NAI1_9ACTN</name>
<comment type="caution">
    <text evidence="1">The sequence shown here is derived from an EMBL/GenBank/DDBJ whole genome shotgun (WGS) entry which is preliminary data.</text>
</comment>
<dbReference type="EMBL" id="JAJOMB010000001">
    <property type="protein sequence ID" value="MCD5309726.1"/>
    <property type="molecule type" value="Genomic_DNA"/>
</dbReference>
<dbReference type="RefSeq" id="WP_231438645.1">
    <property type="nucleotide sequence ID" value="NZ_JAJOMB010000001.1"/>
</dbReference>
<reference evidence="1" key="1">
    <citation type="submission" date="2021-11" db="EMBL/GenBank/DDBJ databases">
        <title>Streptomyces corallinus and Kineosporia corallina sp. nov., two new coral-derived marine actinobacteria.</title>
        <authorList>
            <person name="Buangrab K."/>
            <person name="Sutthacheep M."/>
            <person name="Yeemin T."/>
            <person name="Harunari E."/>
            <person name="Igarashi Y."/>
            <person name="Sripreechasak P."/>
            <person name="Kanchanasin P."/>
            <person name="Tanasupawat S."/>
            <person name="Phongsopitanun W."/>
        </authorList>
    </citation>
    <scope>NUCLEOTIDE SEQUENCE</scope>
    <source>
        <strain evidence="1">JCM 31032</strain>
    </source>
</reference>
<dbReference type="Pfam" id="PF11209">
    <property type="entry name" value="LmeA"/>
    <property type="match status" value="1"/>
</dbReference>
<dbReference type="Proteomes" id="UP001138997">
    <property type="component" value="Unassembled WGS sequence"/>
</dbReference>
<organism evidence="1 2">
    <name type="scientific">Kineosporia babensis</name>
    <dbReference type="NCBI Taxonomy" id="499548"/>
    <lineage>
        <taxon>Bacteria</taxon>
        <taxon>Bacillati</taxon>
        <taxon>Actinomycetota</taxon>
        <taxon>Actinomycetes</taxon>
        <taxon>Kineosporiales</taxon>
        <taxon>Kineosporiaceae</taxon>
        <taxon>Kineosporia</taxon>
    </lineage>
</organism>
<gene>
    <name evidence="1" type="ORF">LR394_02375</name>
</gene>
<evidence type="ECO:0000313" key="1">
    <source>
        <dbReference type="EMBL" id="MCD5309726.1"/>
    </source>
</evidence>
<proteinExistence type="predicted"/>
<dbReference type="InterPro" id="IPR021373">
    <property type="entry name" value="DUF2993"/>
</dbReference>
<keyword evidence="2" id="KW-1185">Reference proteome</keyword>
<protein>
    <submittedName>
        <fullName evidence="1">DUF2993 domain-containing protein</fullName>
    </submittedName>
</protein>
<sequence length="237" mass="25188">MIIRRLVGVVLVLLVLLVIVDRVTWWAAKRVVADRVQSAAGLAERPEVEVHGFPLLTQAAAGKYEQVNAKVDDLTVQDGLTVDELDVEMRGISASFSDLLNHRLGDVPVDSAVADATVGFASIDAVVAENLPDNSLEVEFTQGQGGSVAITGTYQNSLGSTQLSGAATVRIQDGDLLLELTQDSLTDVPAELRPQVASLLNRSYHLPDLPFGFTAQDVTVGQDGVTVRATTTEVKLG</sequence>
<accession>A0A9X1NAI1</accession>
<dbReference type="AlphaFoldDB" id="A0A9X1NAI1"/>